<accession>A0AAE4EUV8</accession>
<evidence type="ECO:0000313" key="2">
    <source>
        <dbReference type="EMBL" id="MDS0220560.1"/>
    </source>
</evidence>
<gene>
    <name evidence="2" type="ORF">NDI54_04250</name>
</gene>
<dbReference type="EMBL" id="JAMQOM010000002">
    <property type="protein sequence ID" value="MDS0220560.1"/>
    <property type="molecule type" value="Genomic_DNA"/>
</dbReference>
<dbReference type="Proteomes" id="UP001253439">
    <property type="component" value="Unassembled WGS sequence"/>
</dbReference>
<protein>
    <recommendedName>
        <fullName evidence="1">DUF7988 domain-containing protein</fullName>
    </recommendedName>
</protein>
<evidence type="ECO:0000259" key="1">
    <source>
        <dbReference type="Pfam" id="PF25950"/>
    </source>
</evidence>
<dbReference type="InterPro" id="IPR058294">
    <property type="entry name" value="DUF7988"/>
</dbReference>
<reference evidence="2 3" key="1">
    <citation type="submission" date="2022-06" db="EMBL/GenBank/DDBJ databases">
        <title>Haloarcula sp. a new haloarchaeum isolate from saline soil.</title>
        <authorList>
            <person name="Strakova D."/>
            <person name="Galisteo C."/>
            <person name="Sanchez-Porro C."/>
            <person name="Ventosa A."/>
        </authorList>
    </citation>
    <scope>NUCLEOTIDE SEQUENCE [LARGE SCALE GENOMIC DNA]</scope>
    <source>
        <strain evidence="2 3">S1AR25-5A</strain>
    </source>
</reference>
<keyword evidence="3" id="KW-1185">Reference proteome</keyword>
<dbReference type="AlphaFoldDB" id="A0AAE4EUV8"/>
<proteinExistence type="predicted"/>
<comment type="caution">
    <text evidence="2">The sequence shown here is derived from an EMBL/GenBank/DDBJ whole genome shotgun (WGS) entry which is preliminary data.</text>
</comment>
<organism evidence="2 3">
    <name type="scientific">Haloarcula terrestris</name>
    <dbReference type="NCBI Taxonomy" id="2950533"/>
    <lineage>
        <taxon>Archaea</taxon>
        <taxon>Methanobacteriati</taxon>
        <taxon>Methanobacteriota</taxon>
        <taxon>Stenosarchaea group</taxon>
        <taxon>Halobacteria</taxon>
        <taxon>Halobacteriales</taxon>
        <taxon>Haloarculaceae</taxon>
        <taxon>Haloarcula</taxon>
    </lineage>
</organism>
<sequence length="139" mass="15187">MTQSESTIRTRLLEAHPDTLQSVIDAGCSVATAWPAETVQEPGAVTDPLEHLLRKRGLAEDLLGMLQSGTAAIGETVQGRLIPAPPYLVVTSRGPICRGTMSDGRRLVVLLELFAVQRKPVRYRFRNPTPTELLSVSIR</sequence>
<name>A0AAE4EUV8_9EURY</name>
<dbReference type="Pfam" id="PF25950">
    <property type="entry name" value="DUF7988"/>
    <property type="match status" value="1"/>
</dbReference>
<feature type="domain" description="DUF7988" evidence="1">
    <location>
        <begin position="7"/>
        <end position="139"/>
    </location>
</feature>
<evidence type="ECO:0000313" key="3">
    <source>
        <dbReference type="Proteomes" id="UP001253439"/>
    </source>
</evidence>
<dbReference type="RefSeq" id="WP_310895240.1">
    <property type="nucleotide sequence ID" value="NZ_JAMQOM010000002.1"/>
</dbReference>